<dbReference type="HOGENOM" id="CLU_013985_3_6_14"/>
<dbReference type="CDD" id="cd04301">
    <property type="entry name" value="NAT_SF"/>
    <property type="match status" value="1"/>
</dbReference>
<evidence type="ECO:0000259" key="1">
    <source>
        <dbReference type="PROSITE" id="PS51186"/>
    </source>
</evidence>
<dbReference type="PANTHER" id="PTHR43792:SF1">
    <property type="entry name" value="N-ACETYLTRANSFERASE DOMAIN-CONTAINING PROTEIN"/>
    <property type="match status" value="1"/>
</dbReference>
<dbReference type="Proteomes" id="UP000032434">
    <property type="component" value="Chromosome 1"/>
</dbReference>
<protein>
    <submittedName>
        <fullName evidence="2">Acetyltransferase, GNAT family</fullName>
    </submittedName>
</protein>
<dbReference type="InterPro" id="IPR016181">
    <property type="entry name" value="Acyl_CoA_acyltransferase"/>
</dbReference>
<organism evidence="2 3">
    <name type="scientific">Acholeplasma oculi</name>
    <dbReference type="NCBI Taxonomy" id="35623"/>
    <lineage>
        <taxon>Bacteria</taxon>
        <taxon>Bacillati</taxon>
        <taxon>Mycoplasmatota</taxon>
        <taxon>Mollicutes</taxon>
        <taxon>Acholeplasmatales</taxon>
        <taxon>Acholeplasmataceae</taxon>
        <taxon>Acholeplasma</taxon>
    </lineage>
</organism>
<dbReference type="STRING" id="35623.Aocu_08190"/>
<name>A0A061AIS1_9MOLU</name>
<dbReference type="PANTHER" id="PTHR43792">
    <property type="entry name" value="GNAT FAMILY, PUTATIVE (AFU_ORTHOLOGUE AFUA_3G00765)-RELATED-RELATED"/>
    <property type="match status" value="1"/>
</dbReference>
<dbReference type="Pfam" id="PF13302">
    <property type="entry name" value="Acetyltransf_3"/>
    <property type="match status" value="1"/>
</dbReference>
<dbReference type="Gene3D" id="3.40.630.30">
    <property type="match status" value="1"/>
</dbReference>
<dbReference type="EMBL" id="LK028559">
    <property type="protein sequence ID" value="CDR30892.1"/>
    <property type="molecule type" value="Genomic_DNA"/>
</dbReference>
<sequence>MRIETARIILRPITLNDLESVHAYASSETICKYMLWGPNTLDETKKFIEYTMKCLNEKPITYYELGIDYQGKIIGGVALILNALEKKAELGWILHEDYQRKGIAFEAVSAMMKMGIALGYHVFYATADSRNIASIKLMEKLGMKFMTLDKSVRLNKVSGKHEFDQVMYQCEN</sequence>
<dbReference type="InterPro" id="IPR000182">
    <property type="entry name" value="GNAT_dom"/>
</dbReference>
<dbReference type="SUPFAM" id="SSF55729">
    <property type="entry name" value="Acyl-CoA N-acyltransferases (Nat)"/>
    <property type="match status" value="1"/>
</dbReference>
<evidence type="ECO:0000313" key="3">
    <source>
        <dbReference type="Proteomes" id="UP000032434"/>
    </source>
</evidence>
<dbReference type="InParanoid" id="A0A061AIS1"/>
<gene>
    <name evidence="2" type="ORF">Aocu_08190</name>
</gene>
<dbReference type="KEGG" id="aoc:Aocu_08190"/>
<evidence type="ECO:0000313" key="2">
    <source>
        <dbReference type="EMBL" id="CDR30892.1"/>
    </source>
</evidence>
<dbReference type="InterPro" id="IPR051531">
    <property type="entry name" value="N-acetyltransferase"/>
</dbReference>
<keyword evidence="3" id="KW-1185">Reference proteome</keyword>
<dbReference type="AlphaFoldDB" id="A0A061AIS1"/>
<dbReference type="OrthoDB" id="389566at2"/>
<reference evidence="3" key="1">
    <citation type="submission" date="2014-05" db="EMBL/GenBank/DDBJ databases">
        <authorList>
            <person name="Kube M."/>
        </authorList>
    </citation>
    <scope>NUCLEOTIDE SEQUENCE [LARGE SCALE GENOMIC DNA]</scope>
</reference>
<dbReference type="PROSITE" id="PS51186">
    <property type="entry name" value="GNAT"/>
    <property type="match status" value="1"/>
</dbReference>
<dbReference type="PATRIC" id="fig|35623.3.peg.819"/>
<accession>A0A061AIS1</accession>
<feature type="domain" description="N-acetyltransferase" evidence="1">
    <location>
        <begin position="8"/>
        <end position="164"/>
    </location>
</feature>
<keyword evidence="2" id="KW-0808">Transferase</keyword>
<proteinExistence type="predicted"/>
<dbReference type="GO" id="GO:0016747">
    <property type="term" value="F:acyltransferase activity, transferring groups other than amino-acyl groups"/>
    <property type="evidence" value="ECO:0007669"/>
    <property type="project" value="InterPro"/>
</dbReference>
<dbReference type="FunCoup" id="A0A061AIS1">
    <property type="interactions" value="3"/>
</dbReference>
<dbReference type="RefSeq" id="WP_052670031.1">
    <property type="nucleotide sequence ID" value="NZ_FUZK01000001.1"/>
</dbReference>